<dbReference type="AlphaFoldDB" id="L0R5Y5"/>
<dbReference type="Proteomes" id="UP000010808">
    <property type="component" value="Chromosome"/>
</dbReference>
<gene>
    <name evidence="1" type="ORF">DESAM_10103</name>
</gene>
<dbReference type="KEGG" id="dhy:DESAM_10103"/>
<sequence length="38" mass="4306">MHVATDIFKDQPCSKKLGCTAHLKSYTFIVIHANFRLA</sequence>
<dbReference type="EMBL" id="FO203522">
    <property type="protein sequence ID" value="CCO22084.1"/>
    <property type="molecule type" value="Genomic_DNA"/>
</dbReference>
<reference evidence="1 2" key="1">
    <citation type="submission" date="2012-10" db="EMBL/GenBank/DDBJ databases">
        <authorList>
            <person name="Genoscope - CEA"/>
        </authorList>
    </citation>
    <scope>NUCLEOTIDE SEQUENCE [LARGE SCALE GENOMIC DNA]</scope>
    <source>
        <strain evidence="2">AM13 / DSM 14728</strain>
    </source>
</reference>
<keyword evidence="2" id="KW-1185">Reference proteome</keyword>
<proteinExistence type="predicted"/>
<dbReference type="HOGENOM" id="CLU_3327190_0_0_7"/>
<organism evidence="1 2">
    <name type="scientific">Maridesulfovibrio hydrothermalis AM13 = DSM 14728</name>
    <dbReference type="NCBI Taxonomy" id="1121451"/>
    <lineage>
        <taxon>Bacteria</taxon>
        <taxon>Pseudomonadati</taxon>
        <taxon>Thermodesulfobacteriota</taxon>
        <taxon>Desulfovibrionia</taxon>
        <taxon>Desulfovibrionales</taxon>
        <taxon>Desulfovibrionaceae</taxon>
        <taxon>Maridesulfovibrio</taxon>
    </lineage>
</organism>
<evidence type="ECO:0000313" key="1">
    <source>
        <dbReference type="EMBL" id="CCO22084.1"/>
    </source>
</evidence>
<protein>
    <submittedName>
        <fullName evidence="1">Uncharacterized protein</fullName>
    </submittedName>
</protein>
<accession>L0R5Y5</accession>
<evidence type="ECO:0000313" key="2">
    <source>
        <dbReference type="Proteomes" id="UP000010808"/>
    </source>
</evidence>
<name>L0R5Y5_9BACT</name>